<proteinExistence type="predicted"/>
<organism evidence="1 2">
    <name type="scientific">Brachionus plicatilis</name>
    <name type="common">Marine rotifer</name>
    <name type="synonym">Brachionus muelleri</name>
    <dbReference type="NCBI Taxonomy" id="10195"/>
    <lineage>
        <taxon>Eukaryota</taxon>
        <taxon>Metazoa</taxon>
        <taxon>Spiralia</taxon>
        <taxon>Gnathifera</taxon>
        <taxon>Rotifera</taxon>
        <taxon>Eurotatoria</taxon>
        <taxon>Monogononta</taxon>
        <taxon>Pseudotrocha</taxon>
        <taxon>Ploima</taxon>
        <taxon>Brachionidae</taxon>
        <taxon>Brachionus</taxon>
    </lineage>
</organism>
<dbReference type="AlphaFoldDB" id="A0A3M7SXE4"/>
<reference evidence="1 2" key="1">
    <citation type="journal article" date="2018" name="Sci. Rep.">
        <title>Genomic signatures of local adaptation to the degree of environmental predictability in rotifers.</title>
        <authorList>
            <person name="Franch-Gras L."/>
            <person name="Hahn C."/>
            <person name="Garcia-Roger E.M."/>
            <person name="Carmona M.J."/>
            <person name="Serra M."/>
            <person name="Gomez A."/>
        </authorList>
    </citation>
    <scope>NUCLEOTIDE SEQUENCE [LARGE SCALE GENOMIC DNA]</scope>
    <source>
        <strain evidence="1">HYR1</strain>
    </source>
</reference>
<gene>
    <name evidence="1" type="ORF">BpHYR1_016395</name>
</gene>
<keyword evidence="2" id="KW-1185">Reference proteome</keyword>
<comment type="caution">
    <text evidence="1">The sequence shown here is derived from an EMBL/GenBank/DDBJ whole genome shotgun (WGS) entry which is preliminary data.</text>
</comment>
<name>A0A3M7SXE4_BRAPC</name>
<dbReference type="Proteomes" id="UP000276133">
    <property type="component" value="Unassembled WGS sequence"/>
</dbReference>
<evidence type="ECO:0000313" key="1">
    <source>
        <dbReference type="EMBL" id="RNA40250.1"/>
    </source>
</evidence>
<evidence type="ECO:0000313" key="2">
    <source>
        <dbReference type="Proteomes" id="UP000276133"/>
    </source>
</evidence>
<protein>
    <submittedName>
        <fullName evidence="1">Uncharacterized protein</fullName>
    </submittedName>
</protein>
<dbReference type="EMBL" id="REGN01000657">
    <property type="protein sequence ID" value="RNA40250.1"/>
    <property type="molecule type" value="Genomic_DNA"/>
</dbReference>
<accession>A0A3M7SXE4</accession>
<sequence>MRCTCSNCRLAKVRLKTFDLTGLFMVEVAPGLFDTSCKISRLFLQLVFGTLSFSLSTDSDELDPEAFLAHSKFSISLLIKFDVDSYLFNIVVKSLALEEYKSAQCSKTSIGSVSLKLVMPGPKFLSCTFQGDSRKNSPVRSTVGCDANLYG</sequence>